<name>A0A128FFM3_9GAMM</name>
<keyword evidence="3" id="KW-1185">Reference proteome</keyword>
<evidence type="ECO:0000256" key="1">
    <source>
        <dbReference type="SAM" id="Phobius"/>
    </source>
</evidence>
<keyword evidence="1" id="KW-0812">Transmembrane</keyword>
<organism evidence="2 3">
    <name type="scientific">Grimontia marina</name>
    <dbReference type="NCBI Taxonomy" id="646534"/>
    <lineage>
        <taxon>Bacteria</taxon>
        <taxon>Pseudomonadati</taxon>
        <taxon>Pseudomonadota</taxon>
        <taxon>Gammaproteobacteria</taxon>
        <taxon>Vibrionales</taxon>
        <taxon>Vibrionaceae</taxon>
        <taxon>Grimontia</taxon>
    </lineage>
</organism>
<keyword evidence="1" id="KW-1133">Transmembrane helix</keyword>
<proteinExistence type="predicted"/>
<keyword evidence="1" id="KW-0472">Membrane</keyword>
<protein>
    <submittedName>
        <fullName evidence="2">Uncharacterized protein</fullName>
    </submittedName>
</protein>
<evidence type="ECO:0000313" key="3">
    <source>
        <dbReference type="Proteomes" id="UP000073601"/>
    </source>
</evidence>
<dbReference type="Proteomes" id="UP000073601">
    <property type="component" value="Unassembled WGS sequence"/>
</dbReference>
<gene>
    <name evidence="2" type="ORF">GMA8713_03635</name>
</gene>
<dbReference type="AlphaFoldDB" id="A0A128FFM3"/>
<accession>A0A128FFM3</accession>
<reference evidence="3" key="1">
    <citation type="submission" date="2016-02" db="EMBL/GenBank/DDBJ databases">
        <authorList>
            <person name="Rodrigo-Torres Lidia"/>
            <person name="Arahal R.David."/>
        </authorList>
    </citation>
    <scope>NUCLEOTIDE SEQUENCE [LARGE SCALE GENOMIC DNA]</scope>
    <source>
        <strain evidence="3">CECT 8713</strain>
    </source>
</reference>
<dbReference type="EMBL" id="FIZY01000039">
    <property type="protein sequence ID" value="CZF85592.1"/>
    <property type="molecule type" value="Genomic_DNA"/>
</dbReference>
<feature type="transmembrane region" description="Helical" evidence="1">
    <location>
        <begin position="31"/>
        <end position="53"/>
    </location>
</feature>
<evidence type="ECO:0000313" key="2">
    <source>
        <dbReference type="EMBL" id="CZF85592.1"/>
    </source>
</evidence>
<sequence length="133" mass="15088">MPRSVDSPIKNKVLKFTSVGINRAMSNNKPLFIATAVLLIAMIGLTLFSITYSSKIYAIQIQKQHEKLLKDPEDAKITDLIGLADICEDVRFSSTLSLYMNDENTFSIQRACEDIKTRLRMNQLSDQSLSMRR</sequence>